<protein>
    <submittedName>
        <fullName evidence="1">Uncharacterized protein</fullName>
    </submittedName>
</protein>
<organism evidence="1 2">
    <name type="scientific">Ectocarpus siliculosus</name>
    <name type="common">Brown alga</name>
    <name type="synonym">Conferva siliculosa</name>
    <dbReference type="NCBI Taxonomy" id="2880"/>
    <lineage>
        <taxon>Eukaryota</taxon>
        <taxon>Sar</taxon>
        <taxon>Stramenopiles</taxon>
        <taxon>Ochrophyta</taxon>
        <taxon>PX clade</taxon>
        <taxon>Phaeophyceae</taxon>
        <taxon>Ectocarpales</taxon>
        <taxon>Ectocarpaceae</taxon>
        <taxon>Ectocarpus</taxon>
    </lineage>
</organism>
<evidence type="ECO:0000313" key="1">
    <source>
        <dbReference type="EMBL" id="CBN77469.1"/>
    </source>
</evidence>
<gene>
    <name evidence="1" type="ORF">Esi_0059_0099</name>
</gene>
<dbReference type="eggNOG" id="ENOG502RPX4">
    <property type="taxonomic scope" value="Eukaryota"/>
</dbReference>
<name>D8LQ89_ECTSI</name>
<dbReference type="EMBL" id="FN648807">
    <property type="protein sequence ID" value="CBN77469.1"/>
    <property type="molecule type" value="Genomic_DNA"/>
</dbReference>
<keyword evidence="2" id="KW-1185">Reference proteome</keyword>
<dbReference type="Proteomes" id="UP000002630">
    <property type="component" value="Linkage Group LG27"/>
</dbReference>
<reference evidence="1 2" key="1">
    <citation type="journal article" date="2010" name="Nature">
        <title>The Ectocarpus genome and the independent evolution of multicellularity in brown algae.</title>
        <authorList>
            <person name="Cock J.M."/>
            <person name="Sterck L."/>
            <person name="Rouze P."/>
            <person name="Scornet D."/>
            <person name="Allen A.E."/>
            <person name="Amoutzias G."/>
            <person name="Anthouard V."/>
            <person name="Artiguenave F."/>
            <person name="Aury J.M."/>
            <person name="Badger J.H."/>
            <person name="Beszteri B."/>
            <person name="Billiau K."/>
            <person name="Bonnet E."/>
            <person name="Bothwell J.H."/>
            <person name="Bowler C."/>
            <person name="Boyen C."/>
            <person name="Brownlee C."/>
            <person name="Carrano C.J."/>
            <person name="Charrier B."/>
            <person name="Cho G.Y."/>
            <person name="Coelho S.M."/>
            <person name="Collen J."/>
            <person name="Corre E."/>
            <person name="Da Silva C."/>
            <person name="Delage L."/>
            <person name="Delaroque N."/>
            <person name="Dittami S.M."/>
            <person name="Doulbeau S."/>
            <person name="Elias M."/>
            <person name="Farnham G."/>
            <person name="Gachon C.M."/>
            <person name="Gschloessl B."/>
            <person name="Heesch S."/>
            <person name="Jabbari K."/>
            <person name="Jubin C."/>
            <person name="Kawai H."/>
            <person name="Kimura K."/>
            <person name="Kloareg B."/>
            <person name="Kupper F.C."/>
            <person name="Lang D."/>
            <person name="Le Bail A."/>
            <person name="Leblanc C."/>
            <person name="Lerouge P."/>
            <person name="Lohr M."/>
            <person name="Lopez P.J."/>
            <person name="Martens C."/>
            <person name="Maumus F."/>
            <person name="Michel G."/>
            <person name="Miranda-Saavedra D."/>
            <person name="Morales J."/>
            <person name="Moreau H."/>
            <person name="Motomura T."/>
            <person name="Nagasato C."/>
            <person name="Napoli C.A."/>
            <person name="Nelson D.R."/>
            <person name="Nyvall-Collen P."/>
            <person name="Peters A.F."/>
            <person name="Pommier C."/>
            <person name="Potin P."/>
            <person name="Poulain J."/>
            <person name="Quesneville H."/>
            <person name="Read B."/>
            <person name="Rensing S.A."/>
            <person name="Ritter A."/>
            <person name="Rousvoal S."/>
            <person name="Samanta M."/>
            <person name="Samson G."/>
            <person name="Schroeder D.C."/>
            <person name="Segurens B."/>
            <person name="Strittmatter M."/>
            <person name="Tonon T."/>
            <person name="Tregear J.W."/>
            <person name="Valentin K."/>
            <person name="von Dassow P."/>
            <person name="Yamagishi T."/>
            <person name="Van de Peer Y."/>
            <person name="Wincker P."/>
        </authorList>
    </citation>
    <scope>NUCLEOTIDE SEQUENCE [LARGE SCALE GENOMIC DNA]</scope>
    <source>
        <strain evidence="2">Ec32 / CCAP1310/4</strain>
    </source>
</reference>
<dbReference type="InterPro" id="IPR025533">
    <property type="entry name" value="DUF4419"/>
</dbReference>
<dbReference type="PANTHER" id="PTHR31252">
    <property type="entry name" value="DUF4419 DOMAIN-CONTAINING PROTEIN"/>
    <property type="match status" value="1"/>
</dbReference>
<dbReference type="EMBL" id="FN649752">
    <property type="protein sequence ID" value="CBN77469.1"/>
    <property type="molecule type" value="Genomic_DNA"/>
</dbReference>
<proteinExistence type="predicted"/>
<dbReference type="OrthoDB" id="9978173at2759"/>
<dbReference type="InParanoid" id="D8LQ89"/>
<dbReference type="PANTHER" id="PTHR31252:SF11">
    <property type="entry name" value="DUF4419 DOMAIN-CONTAINING PROTEIN"/>
    <property type="match status" value="1"/>
</dbReference>
<dbReference type="AlphaFoldDB" id="D8LQ89"/>
<dbReference type="STRING" id="2880.D8LQ89"/>
<accession>D8LQ89</accession>
<dbReference type="Pfam" id="PF14388">
    <property type="entry name" value="DUF4419"/>
    <property type="match status" value="1"/>
</dbReference>
<evidence type="ECO:0000313" key="2">
    <source>
        <dbReference type="Proteomes" id="UP000002630"/>
    </source>
</evidence>
<sequence>MTAYNTHCNLVISPDDVWLAILAQFCAYVNKNAEGLRDRIVQHEGKKELVVASDGTLRTADYPRMIRDLLGLIRQNIKSPELADWFRPGFSTTTERDEVCAAATAMASLQGYFEYSFMCGCGIPSVTLRGTVGDWKLLREKIERLLEFEVDGNPEEDKVMQIWVGYLRKVCDGFVKSAEHPGSPETLEFWDRVLTDKRQGSGVNYITGWVSAFTCFNSDGKFLGKHTKLRPNRL</sequence>